<organism evidence="1 2">
    <name type="scientific">Trichonephila clavata</name>
    <name type="common">Joro spider</name>
    <name type="synonym">Nephila clavata</name>
    <dbReference type="NCBI Taxonomy" id="2740835"/>
    <lineage>
        <taxon>Eukaryota</taxon>
        <taxon>Metazoa</taxon>
        <taxon>Ecdysozoa</taxon>
        <taxon>Arthropoda</taxon>
        <taxon>Chelicerata</taxon>
        <taxon>Arachnida</taxon>
        <taxon>Araneae</taxon>
        <taxon>Araneomorphae</taxon>
        <taxon>Entelegynae</taxon>
        <taxon>Araneoidea</taxon>
        <taxon>Nephilidae</taxon>
        <taxon>Trichonephila</taxon>
    </lineage>
</organism>
<accession>A0A8X6J550</accession>
<name>A0A8X6J550_TRICU</name>
<protein>
    <submittedName>
        <fullName evidence="1">Uncharacterized protein</fullName>
    </submittedName>
</protein>
<reference evidence="1" key="1">
    <citation type="submission" date="2020-07" db="EMBL/GenBank/DDBJ databases">
        <title>Multicomponent nature underlies the extraordinary mechanical properties of spider dragline silk.</title>
        <authorList>
            <person name="Kono N."/>
            <person name="Nakamura H."/>
            <person name="Mori M."/>
            <person name="Yoshida Y."/>
            <person name="Ohtoshi R."/>
            <person name="Malay A.D."/>
            <person name="Moran D.A.P."/>
            <person name="Tomita M."/>
            <person name="Numata K."/>
            <person name="Arakawa K."/>
        </authorList>
    </citation>
    <scope>NUCLEOTIDE SEQUENCE</scope>
</reference>
<gene>
    <name evidence="1" type="ORF">TNCT_733471</name>
</gene>
<dbReference type="Proteomes" id="UP000887116">
    <property type="component" value="Unassembled WGS sequence"/>
</dbReference>
<dbReference type="AlphaFoldDB" id="A0A8X6J550"/>
<sequence length="150" mass="17124">MLQSSADPFSGYIEKFSTIGCNDQRHSVIRSITNEVLAIFYLNLTGKKVGEEKVEIGIHVLDPNAKSLLFKTFVQSSQGYFRNCGEKEFPCDDGKKIETLTLTLSKMICRILIMLTYIFENGFSFCIASASSQLKLFLKGLDYRFWDWFS</sequence>
<keyword evidence="2" id="KW-1185">Reference proteome</keyword>
<dbReference type="EMBL" id="BMAO01027921">
    <property type="protein sequence ID" value="GFR20535.1"/>
    <property type="molecule type" value="Genomic_DNA"/>
</dbReference>
<evidence type="ECO:0000313" key="2">
    <source>
        <dbReference type="Proteomes" id="UP000887116"/>
    </source>
</evidence>
<evidence type="ECO:0000313" key="1">
    <source>
        <dbReference type="EMBL" id="GFR20535.1"/>
    </source>
</evidence>
<comment type="caution">
    <text evidence="1">The sequence shown here is derived from an EMBL/GenBank/DDBJ whole genome shotgun (WGS) entry which is preliminary data.</text>
</comment>
<proteinExistence type="predicted"/>